<dbReference type="PANTHER" id="PTHR36481">
    <property type="entry name" value="EXPRESSED PROTEIN"/>
    <property type="match status" value="1"/>
</dbReference>
<evidence type="ECO:0000256" key="1">
    <source>
        <dbReference type="ARBA" id="ARBA00022729"/>
    </source>
</evidence>
<keyword evidence="5" id="KW-1185">Reference proteome</keyword>
<keyword evidence="2" id="KW-0325">Glycoprotein</keyword>
<dbReference type="Proteomes" id="UP000325577">
    <property type="component" value="Linkage Group LG15"/>
</dbReference>
<dbReference type="InterPro" id="IPR018253">
    <property type="entry name" value="DnaJ_domain_CS"/>
</dbReference>
<dbReference type="InterPro" id="IPR001480">
    <property type="entry name" value="Bulb-type_lectin_dom"/>
</dbReference>
<evidence type="ECO:0000313" key="4">
    <source>
        <dbReference type="EMBL" id="KAA8537513.1"/>
    </source>
</evidence>
<dbReference type="PROSITE" id="PS50076">
    <property type="entry name" value="DNAJ_2"/>
    <property type="match status" value="1"/>
</dbReference>
<sequence>MPTSGSSQLFLNSPSGNYAAFLVRQETPIGGGDIGSDFCYILVQKAGHSIWESECTSVSNVNTCTLVFSDAGLEIFDGNHSAWDTGADEEHLQTLDLLDGGDMEIRDQDGKLVWKASDDPLANQNCGFTGASGLALGHAPFSSNDQPLSGYNQPFSYNNKPFGANNQQGLVDNIAIDSGISGEKKFNFGVTLISLISLMAAFRSWLPRFPLFPLHFSVQNSPSTLHHRRPTCVRFRSSTPRVSASCASAEKARIHIASPASLYEVLGIQMGATCQEIKGAYRRLARVLHPDVASNGQKDTSADEFMKVHAAYATLSDPQKRADYDRTLFMWRKQLSSQFAMSSSSTVAMSSRFSGYKRPTWETDQCW</sequence>
<dbReference type="InterPro" id="IPR036869">
    <property type="entry name" value="J_dom_sf"/>
</dbReference>
<gene>
    <name evidence="4" type="ORF">F0562_027121</name>
</gene>
<dbReference type="SUPFAM" id="SSF51110">
    <property type="entry name" value="alpha-D-mannose-specific plant lectins"/>
    <property type="match status" value="1"/>
</dbReference>
<feature type="domain" description="J" evidence="3">
    <location>
        <begin position="261"/>
        <end position="328"/>
    </location>
</feature>
<dbReference type="InterPro" id="IPR036426">
    <property type="entry name" value="Bulb-type_lectin_dom_sf"/>
</dbReference>
<dbReference type="OrthoDB" id="687840at2759"/>
<accession>A0A5J5B2P8</accession>
<dbReference type="CDD" id="cd06257">
    <property type="entry name" value="DnaJ"/>
    <property type="match status" value="1"/>
</dbReference>
<dbReference type="SMART" id="SM00271">
    <property type="entry name" value="DnaJ"/>
    <property type="match status" value="1"/>
</dbReference>
<dbReference type="SMART" id="SM00108">
    <property type="entry name" value="B_lectin"/>
    <property type="match status" value="1"/>
</dbReference>
<name>A0A5J5B2P8_9ASTE</name>
<dbReference type="Pfam" id="PF00226">
    <property type="entry name" value="DnaJ"/>
    <property type="match status" value="1"/>
</dbReference>
<dbReference type="InterPro" id="IPR001623">
    <property type="entry name" value="DnaJ_domain"/>
</dbReference>
<dbReference type="EMBL" id="CM018038">
    <property type="protein sequence ID" value="KAA8537513.1"/>
    <property type="molecule type" value="Genomic_DNA"/>
</dbReference>
<dbReference type="AlphaFoldDB" id="A0A5J5B2P8"/>
<dbReference type="SUPFAM" id="SSF46565">
    <property type="entry name" value="Chaperone J-domain"/>
    <property type="match status" value="1"/>
</dbReference>
<evidence type="ECO:0000259" key="3">
    <source>
        <dbReference type="PROSITE" id="PS50076"/>
    </source>
</evidence>
<organism evidence="4 5">
    <name type="scientific">Nyssa sinensis</name>
    <dbReference type="NCBI Taxonomy" id="561372"/>
    <lineage>
        <taxon>Eukaryota</taxon>
        <taxon>Viridiplantae</taxon>
        <taxon>Streptophyta</taxon>
        <taxon>Embryophyta</taxon>
        <taxon>Tracheophyta</taxon>
        <taxon>Spermatophyta</taxon>
        <taxon>Magnoliopsida</taxon>
        <taxon>eudicotyledons</taxon>
        <taxon>Gunneridae</taxon>
        <taxon>Pentapetalae</taxon>
        <taxon>asterids</taxon>
        <taxon>Cornales</taxon>
        <taxon>Nyssaceae</taxon>
        <taxon>Nyssa</taxon>
    </lineage>
</organism>
<protein>
    <recommendedName>
        <fullName evidence="3">J domain-containing protein</fullName>
    </recommendedName>
</protein>
<keyword evidence="1" id="KW-0732">Signal</keyword>
<dbReference type="PANTHER" id="PTHR36481:SF2">
    <property type="entry name" value="EXPRESSED PROTEIN"/>
    <property type="match status" value="1"/>
</dbReference>
<proteinExistence type="predicted"/>
<evidence type="ECO:0000256" key="2">
    <source>
        <dbReference type="ARBA" id="ARBA00023180"/>
    </source>
</evidence>
<dbReference type="PROSITE" id="PS00636">
    <property type="entry name" value="DNAJ_1"/>
    <property type="match status" value="1"/>
</dbReference>
<evidence type="ECO:0000313" key="5">
    <source>
        <dbReference type="Proteomes" id="UP000325577"/>
    </source>
</evidence>
<dbReference type="Gene3D" id="1.10.287.110">
    <property type="entry name" value="DnaJ domain"/>
    <property type="match status" value="1"/>
</dbReference>
<reference evidence="4 5" key="1">
    <citation type="submission" date="2019-09" db="EMBL/GenBank/DDBJ databases">
        <title>A chromosome-level genome assembly of the Chinese tupelo Nyssa sinensis.</title>
        <authorList>
            <person name="Yang X."/>
            <person name="Kang M."/>
            <person name="Yang Y."/>
            <person name="Xiong H."/>
            <person name="Wang M."/>
            <person name="Zhang Z."/>
            <person name="Wang Z."/>
            <person name="Wu H."/>
            <person name="Ma T."/>
            <person name="Liu J."/>
            <person name="Xi Z."/>
        </authorList>
    </citation>
    <scope>NUCLEOTIDE SEQUENCE [LARGE SCALE GENOMIC DNA]</scope>
    <source>
        <strain evidence="4">J267</strain>
        <tissue evidence="4">Leaf</tissue>
    </source>
</reference>
<dbReference type="PRINTS" id="PR00625">
    <property type="entry name" value="JDOMAIN"/>
</dbReference>